<name>A0AAN7SIU4_MYCAM</name>
<gene>
    <name evidence="1" type="ORF">QYF61_019883</name>
</gene>
<protein>
    <recommendedName>
        <fullName evidence="3">Rna-directed dna polymerase from mobile element jockey-like</fullName>
    </recommendedName>
</protein>
<organism evidence="1 2">
    <name type="scientific">Mycteria americana</name>
    <name type="common">Wood stork</name>
    <dbReference type="NCBI Taxonomy" id="33587"/>
    <lineage>
        <taxon>Eukaryota</taxon>
        <taxon>Metazoa</taxon>
        <taxon>Chordata</taxon>
        <taxon>Craniata</taxon>
        <taxon>Vertebrata</taxon>
        <taxon>Euteleostomi</taxon>
        <taxon>Archelosauria</taxon>
        <taxon>Archosauria</taxon>
        <taxon>Dinosauria</taxon>
        <taxon>Saurischia</taxon>
        <taxon>Theropoda</taxon>
        <taxon>Coelurosauria</taxon>
        <taxon>Aves</taxon>
        <taxon>Neognathae</taxon>
        <taxon>Neoaves</taxon>
        <taxon>Aequornithes</taxon>
        <taxon>Ciconiiformes</taxon>
        <taxon>Ciconiidae</taxon>
        <taxon>Mycteria</taxon>
    </lineage>
</organism>
<dbReference type="AlphaFoldDB" id="A0AAN7SIU4"/>
<accession>A0AAN7SIU4</accession>
<evidence type="ECO:0000313" key="1">
    <source>
        <dbReference type="EMBL" id="KAK4831871.1"/>
    </source>
</evidence>
<evidence type="ECO:0008006" key="3">
    <source>
        <dbReference type="Google" id="ProtNLM"/>
    </source>
</evidence>
<comment type="caution">
    <text evidence="1">The sequence shown here is derived from an EMBL/GenBank/DDBJ whole genome shotgun (WGS) entry which is preliminary data.</text>
</comment>
<keyword evidence="2" id="KW-1185">Reference proteome</keyword>
<sequence>MDWLEGKDFRISPEEEVTRAEEAPLYNKLPENEKRYALFTDGSCHIGKSYLTNPVAFYNGVTASLDKRRATDVIYLDICKAFDIVPHNILAAKLETYGFDGYGLKFADETKLSGAADLLEGRDAIQRDVDRLEKWVHVNLMQFSKAKCKVLHLGQGNLQYQYRLGMN</sequence>
<dbReference type="PANTHER" id="PTHR33332">
    <property type="entry name" value="REVERSE TRANSCRIPTASE DOMAIN-CONTAINING PROTEIN"/>
    <property type="match status" value="1"/>
</dbReference>
<evidence type="ECO:0000313" key="2">
    <source>
        <dbReference type="Proteomes" id="UP001333110"/>
    </source>
</evidence>
<dbReference type="EMBL" id="JAUNZN010000001">
    <property type="protein sequence ID" value="KAK4831871.1"/>
    <property type="molecule type" value="Genomic_DNA"/>
</dbReference>
<proteinExistence type="predicted"/>
<reference evidence="1 2" key="1">
    <citation type="journal article" date="2023" name="J. Hered.">
        <title>Chromosome-level genome of the wood stork (Mycteria americana) provides insight into avian chromosome evolution.</title>
        <authorList>
            <person name="Flamio R. Jr."/>
            <person name="Ramstad K.M."/>
        </authorList>
    </citation>
    <scope>NUCLEOTIDE SEQUENCE [LARGE SCALE GENOMIC DNA]</scope>
    <source>
        <strain evidence="1">JAX WOST 10</strain>
    </source>
</reference>
<dbReference type="Proteomes" id="UP001333110">
    <property type="component" value="Unassembled WGS sequence"/>
</dbReference>